<dbReference type="SUPFAM" id="SSF54427">
    <property type="entry name" value="NTF2-like"/>
    <property type="match status" value="1"/>
</dbReference>
<evidence type="ECO:0000256" key="4">
    <source>
        <dbReference type="ARBA" id="ARBA00023136"/>
    </source>
</evidence>
<evidence type="ECO:0000256" key="3">
    <source>
        <dbReference type="ARBA" id="ARBA00022989"/>
    </source>
</evidence>
<feature type="domain" description="Bacterial virulence protein VirB8" evidence="6">
    <location>
        <begin position="6"/>
        <end position="208"/>
    </location>
</feature>
<organism evidence="7 8">
    <name type="scientific">Pseudogemmobacter humi</name>
    <dbReference type="NCBI Taxonomy" id="2483812"/>
    <lineage>
        <taxon>Bacteria</taxon>
        <taxon>Pseudomonadati</taxon>
        <taxon>Pseudomonadota</taxon>
        <taxon>Alphaproteobacteria</taxon>
        <taxon>Rhodobacterales</taxon>
        <taxon>Paracoccaceae</taxon>
        <taxon>Pseudogemmobacter</taxon>
    </lineage>
</organism>
<evidence type="ECO:0000313" key="7">
    <source>
        <dbReference type="EMBL" id="VDC34012.1"/>
    </source>
</evidence>
<evidence type="ECO:0000256" key="5">
    <source>
        <dbReference type="SAM" id="Phobius"/>
    </source>
</evidence>
<evidence type="ECO:0000259" key="6">
    <source>
        <dbReference type="Pfam" id="PF04335"/>
    </source>
</evidence>
<dbReference type="InterPro" id="IPR032710">
    <property type="entry name" value="NTF2-like_dom_sf"/>
</dbReference>
<evidence type="ECO:0000256" key="2">
    <source>
        <dbReference type="ARBA" id="ARBA00022692"/>
    </source>
</evidence>
<dbReference type="InterPro" id="IPR007430">
    <property type="entry name" value="VirB8"/>
</dbReference>
<name>A0A3P5XT60_9RHOB</name>
<dbReference type="Gene3D" id="3.10.450.230">
    <property type="entry name" value="VirB8 protein"/>
    <property type="match status" value="1"/>
</dbReference>
<evidence type="ECO:0000313" key="8">
    <source>
        <dbReference type="Proteomes" id="UP000277498"/>
    </source>
</evidence>
<accession>A0A3P5XT60</accession>
<keyword evidence="2 5" id="KW-0812">Transmembrane</keyword>
<feature type="transmembrane region" description="Helical" evidence="5">
    <location>
        <begin position="23"/>
        <end position="44"/>
    </location>
</feature>
<dbReference type="GO" id="GO:0016020">
    <property type="term" value="C:membrane"/>
    <property type="evidence" value="ECO:0007669"/>
    <property type="project" value="UniProtKB-SubCell"/>
</dbReference>
<keyword evidence="3 5" id="KW-1133">Transmembrane helix</keyword>
<dbReference type="EMBL" id="UXAW01000142">
    <property type="protein sequence ID" value="VDC34012.1"/>
    <property type="molecule type" value="Genomic_DNA"/>
</dbReference>
<dbReference type="Proteomes" id="UP000277498">
    <property type="component" value="Unassembled WGS sequence"/>
</dbReference>
<protein>
    <submittedName>
        <fullName evidence="7">VirB8 protein</fullName>
    </submittedName>
</protein>
<dbReference type="Pfam" id="PF04335">
    <property type="entry name" value="VirB8"/>
    <property type="match status" value="1"/>
</dbReference>
<proteinExistence type="predicted"/>
<comment type="subcellular location">
    <subcellularLocation>
        <location evidence="1">Membrane</location>
        <topology evidence="1">Single-pass membrane protein</topology>
    </subcellularLocation>
</comment>
<evidence type="ECO:0000256" key="1">
    <source>
        <dbReference type="ARBA" id="ARBA00004167"/>
    </source>
</evidence>
<dbReference type="AlphaFoldDB" id="A0A3P5XT60"/>
<gene>
    <name evidence="7" type="ORF">XINFAN_04210</name>
</gene>
<keyword evidence="4 5" id="KW-0472">Membrane</keyword>
<sequence length="213" mass="23814">MDDVIEEELVYGALRRERQWKKIAGICAAFGAVACLTTAALAILSVPTPPVVVAIDAETGLALPEAHVRARTLLERPAVIESNIYRYVLDRETYNQLDNDARIMRVLAQSAGNAAASLRQLWTSGHDNYPPTFYGPQAQMDVEILSITLISNNRAQIRLRKRLSSNRGDSTGLFTATMLFEFNPEAARSIDDVWRNPFGFTVREYAIRSDRLE</sequence>
<dbReference type="CDD" id="cd16424">
    <property type="entry name" value="VirB8"/>
    <property type="match status" value="1"/>
</dbReference>
<reference evidence="7 8" key="1">
    <citation type="submission" date="2018-11" db="EMBL/GenBank/DDBJ databases">
        <authorList>
            <person name="Criscuolo A."/>
        </authorList>
    </citation>
    <scope>NUCLEOTIDE SEQUENCE [LARGE SCALE GENOMIC DNA]</scope>
    <source>
        <strain evidence="7">ACIP111625</strain>
    </source>
</reference>
<keyword evidence="8" id="KW-1185">Reference proteome</keyword>